<proteinExistence type="inferred from homology"/>
<dbReference type="Proteomes" id="UP001152798">
    <property type="component" value="Chromosome 5"/>
</dbReference>
<dbReference type="OrthoDB" id="27537at2759"/>
<accession>A0A9P0HIU5</accession>
<sequence length="402" mass="44176">MAQQITSLLFIQCDWSNILSEVGAEAWVSCKHKDNPGIHGKIRTVTSLPSKPSLTISEGFKIEDLTRSSIIIKHENSYSTVFLAPHRIYKGIHKGSIESLDVTNEGLAVSSSSAGQLLVWDTRTGETKITLSGHVSEIYKCRFFPSGKVVLSCGSDMSLKIWCAKTGICPVTLTGHKMAVTDIDFVNRGKNVVSSSKDGTIKLWHCGQASCIDNITTVTSNVNCCKIFEAPAYLNLGERKSQIDDAEVDTGNKILLFGCEDGTVHCYGLESRECLFKKSVESAVNCIAFVGKDHFVIGCQNGQVNLYNLKDIDSFKTWHESNSAVLNIKVYQKAGFFISRGDGTVFFTPENGYLKRISLTGPNCDPVYDVATDGKNIYTCCRDGVVRLYHVENAVNYVTNKS</sequence>
<dbReference type="InterPro" id="IPR051179">
    <property type="entry name" value="WD_repeat_multifunction"/>
</dbReference>
<dbReference type="PROSITE" id="PS50294">
    <property type="entry name" value="WD_REPEATS_REGION"/>
    <property type="match status" value="2"/>
</dbReference>
<evidence type="ECO:0000256" key="5">
    <source>
        <dbReference type="PROSITE-ProRule" id="PRU00221"/>
    </source>
</evidence>
<evidence type="ECO:0000256" key="2">
    <source>
        <dbReference type="ARBA" id="ARBA00022737"/>
    </source>
</evidence>
<dbReference type="Gene3D" id="2.130.10.10">
    <property type="entry name" value="YVTN repeat-like/Quinoprotein amine dehydrogenase"/>
    <property type="match status" value="2"/>
</dbReference>
<dbReference type="PANTHER" id="PTHR19857">
    <property type="entry name" value="MITOCHONDRIAL DIVISION PROTEIN 1-RELATED"/>
    <property type="match status" value="1"/>
</dbReference>
<protein>
    <recommendedName>
        <fullName evidence="8">Proteasomal ATPase-associated factor 1</fullName>
    </recommendedName>
</protein>
<dbReference type="SUPFAM" id="SSF50978">
    <property type="entry name" value="WD40 repeat-like"/>
    <property type="match status" value="1"/>
</dbReference>
<dbReference type="InterPro" id="IPR001680">
    <property type="entry name" value="WD40_rpt"/>
</dbReference>
<keyword evidence="2" id="KW-0677">Repeat</keyword>
<reference evidence="6" key="1">
    <citation type="submission" date="2022-01" db="EMBL/GenBank/DDBJ databases">
        <authorList>
            <person name="King R."/>
        </authorList>
    </citation>
    <scope>NUCLEOTIDE SEQUENCE</scope>
</reference>
<keyword evidence="1 5" id="KW-0853">WD repeat</keyword>
<keyword evidence="3" id="KW-0647">Proteasome</keyword>
<dbReference type="GO" id="GO:0000502">
    <property type="term" value="C:proteasome complex"/>
    <property type="evidence" value="ECO:0007669"/>
    <property type="project" value="UniProtKB-KW"/>
</dbReference>
<feature type="repeat" description="WD" evidence="5">
    <location>
        <begin position="131"/>
        <end position="162"/>
    </location>
</feature>
<comment type="similarity">
    <text evidence="4">Belongs to the WD repeat PAAF1/RPN14 family.</text>
</comment>
<name>A0A9P0HIU5_NEZVI</name>
<organism evidence="6 7">
    <name type="scientific">Nezara viridula</name>
    <name type="common">Southern green stink bug</name>
    <name type="synonym">Cimex viridulus</name>
    <dbReference type="NCBI Taxonomy" id="85310"/>
    <lineage>
        <taxon>Eukaryota</taxon>
        <taxon>Metazoa</taxon>
        <taxon>Ecdysozoa</taxon>
        <taxon>Arthropoda</taxon>
        <taxon>Hexapoda</taxon>
        <taxon>Insecta</taxon>
        <taxon>Pterygota</taxon>
        <taxon>Neoptera</taxon>
        <taxon>Paraneoptera</taxon>
        <taxon>Hemiptera</taxon>
        <taxon>Heteroptera</taxon>
        <taxon>Panheteroptera</taxon>
        <taxon>Pentatomomorpha</taxon>
        <taxon>Pentatomoidea</taxon>
        <taxon>Pentatomidae</taxon>
        <taxon>Pentatominae</taxon>
        <taxon>Nezara</taxon>
    </lineage>
</organism>
<dbReference type="EMBL" id="OV725081">
    <property type="protein sequence ID" value="CAH1402725.1"/>
    <property type="molecule type" value="Genomic_DNA"/>
</dbReference>
<feature type="repeat" description="WD" evidence="5">
    <location>
        <begin position="173"/>
        <end position="204"/>
    </location>
</feature>
<evidence type="ECO:0000256" key="4">
    <source>
        <dbReference type="ARBA" id="ARBA00038321"/>
    </source>
</evidence>
<dbReference type="AlphaFoldDB" id="A0A9P0HIU5"/>
<evidence type="ECO:0000256" key="1">
    <source>
        <dbReference type="ARBA" id="ARBA00022574"/>
    </source>
</evidence>
<dbReference type="Pfam" id="PF00400">
    <property type="entry name" value="WD40"/>
    <property type="match status" value="3"/>
</dbReference>
<evidence type="ECO:0000313" key="7">
    <source>
        <dbReference type="Proteomes" id="UP001152798"/>
    </source>
</evidence>
<keyword evidence="7" id="KW-1185">Reference proteome</keyword>
<gene>
    <name evidence="6" type="ORF">NEZAVI_LOCUS11483</name>
</gene>
<dbReference type="PANTHER" id="PTHR19857:SF19">
    <property type="entry name" value="26S PROTEASOME REGULATORY SUBUNIT RPN14"/>
    <property type="match status" value="1"/>
</dbReference>
<evidence type="ECO:0000256" key="3">
    <source>
        <dbReference type="ARBA" id="ARBA00022942"/>
    </source>
</evidence>
<dbReference type="PROSITE" id="PS50082">
    <property type="entry name" value="WD_REPEATS_2"/>
    <property type="match status" value="2"/>
</dbReference>
<dbReference type="SMART" id="SM00320">
    <property type="entry name" value="WD40"/>
    <property type="match status" value="6"/>
</dbReference>
<dbReference type="InterPro" id="IPR036322">
    <property type="entry name" value="WD40_repeat_dom_sf"/>
</dbReference>
<evidence type="ECO:0000313" key="6">
    <source>
        <dbReference type="EMBL" id="CAH1402725.1"/>
    </source>
</evidence>
<dbReference type="InterPro" id="IPR015943">
    <property type="entry name" value="WD40/YVTN_repeat-like_dom_sf"/>
</dbReference>
<evidence type="ECO:0008006" key="8">
    <source>
        <dbReference type="Google" id="ProtNLM"/>
    </source>
</evidence>